<gene>
    <name evidence="2" type="ordered locus">Oweho_3179</name>
</gene>
<dbReference type="EMBL" id="CP003156">
    <property type="protein sequence ID" value="AEV34131.1"/>
    <property type="molecule type" value="Genomic_DNA"/>
</dbReference>
<accession>G8R3P4</accession>
<dbReference type="PROSITE" id="PS51257">
    <property type="entry name" value="PROKAR_LIPOPROTEIN"/>
    <property type="match status" value="1"/>
</dbReference>
<keyword evidence="1" id="KW-0472">Membrane</keyword>
<proteinExistence type="predicted"/>
<dbReference type="Pfam" id="PF11188">
    <property type="entry name" value="DUF2975"/>
    <property type="match status" value="1"/>
</dbReference>
<organism evidence="2 3">
    <name type="scientific">Owenweeksia hongkongensis (strain DSM 17368 / CIP 108786 / JCM 12287 / NRRL B-23963 / UST20020801)</name>
    <dbReference type="NCBI Taxonomy" id="926562"/>
    <lineage>
        <taxon>Bacteria</taxon>
        <taxon>Pseudomonadati</taxon>
        <taxon>Bacteroidota</taxon>
        <taxon>Flavobacteriia</taxon>
        <taxon>Flavobacteriales</taxon>
        <taxon>Owenweeksiaceae</taxon>
        <taxon>Owenweeksia</taxon>
    </lineage>
</organism>
<dbReference type="AlphaFoldDB" id="G8R3P4"/>
<keyword evidence="1" id="KW-1133">Transmembrane helix</keyword>
<protein>
    <recommendedName>
        <fullName evidence="4">DUF2975 domain-containing protein</fullName>
    </recommendedName>
</protein>
<dbReference type="KEGG" id="oho:Oweho_3179"/>
<dbReference type="Proteomes" id="UP000005631">
    <property type="component" value="Chromosome"/>
</dbReference>
<dbReference type="STRING" id="926562.Oweho_3179"/>
<sequence length="200" mass="22462">MNKLKIISGILYFAKWVTVAIGIVACAMILSMKGEPMIITSPSIGIADEQLQKSLDDVLNSFEGITLTVEHISAQVPSTYSLQIISAITLILKFGFILWVLQIIINLVDDVKNNKAFRSKNIIRLKQMAWLLILTPVIFSFIKFINLIAITSVYKLPDSLTYRWVDNTNFDSITVGFLIYAIAIAFNEGLQMKKENELTV</sequence>
<evidence type="ECO:0000313" key="2">
    <source>
        <dbReference type="EMBL" id="AEV34131.1"/>
    </source>
</evidence>
<keyword evidence="3" id="KW-1185">Reference proteome</keyword>
<feature type="transmembrane region" description="Helical" evidence="1">
    <location>
        <begin position="84"/>
        <end position="108"/>
    </location>
</feature>
<feature type="transmembrane region" description="Helical" evidence="1">
    <location>
        <begin position="12"/>
        <end position="32"/>
    </location>
</feature>
<name>G8R3P4_OWEHD</name>
<dbReference type="InterPro" id="IPR021354">
    <property type="entry name" value="DUF2975"/>
</dbReference>
<feature type="transmembrane region" description="Helical" evidence="1">
    <location>
        <begin position="170"/>
        <end position="186"/>
    </location>
</feature>
<dbReference type="HOGENOM" id="CLU_1365083_0_0_10"/>
<reference evidence="2 3" key="1">
    <citation type="journal article" date="2012" name="Stand. Genomic Sci.">
        <title>Genome sequence of the orange-pigmented seawater bacterium Owenweeksia hongkongensis type strain (UST20020801(T)).</title>
        <authorList>
            <person name="Riedel T."/>
            <person name="Held B."/>
            <person name="Nolan M."/>
            <person name="Lucas S."/>
            <person name="Lapidus A."/>
            <person name="Tice H."/>
            <person name="Del Rio T.G."/>
            <person name="Cheng J.F."/>
            <person name="Han C."/>
            <person name="Tapia R."/>
            <person name="Goodwin L.A."/>
            <person name="Pitluck S."/>
            <person name="Liolios K."/>
            <person name="Mavromatis K."/>
            <person name="Pagani I."/>
            <person name="Ivanova N."/>
            <person name="Mikhailova N."/>
            <person name="Pati A."/>
            <person name="Chen A."/>
            <person name="Palaniappan K."/>
            <person name="Rohde M."/>
            <person name="Tindall B.J."/>
            <person name="Detter J.C."/>
            <person name="Goker M."/>
            <person name="Woyke T."/>
            <person name="Bristow J."/>
            <person name="Eisen J.A."/>
            <person name="Markowitz V."/>
            <person name="Hugenholtz P."/>
            <person name="Klenk H.P."/>
            <person name="Kyrpides N.C."/>
        </authorList>
    </citation>
    <scope>NUCLEOTIDE SEQUENCE</scope>
    <source>
        <strain evidence="3">DSM 17368 / JCM 12287 / NRRL B-23963</strain>
    </source>
</reference>
<evidence type="ECO:0000313" key="3">
    <source>
        <dbReference type="Proteomes" id="UP000005631"/>
    </source>
</evidence>
<evidence type="ECO:0008006" key="4">
    <source>
        <dbReference type="Google" id="ProtNLM"/>
    </source>
</evidence>
<dbReference type="RefSeq" id="WP_014203478.1">
    <property type="nucleotide sequence ID" value="NC_016599.1"/>
</dbReference>
<keyword evidence="1" id="KW-0812">Transmembrane</keyword>
<evidence type="ECO:0000256" key="1">
    <source>
        <dbReference type="SAM" id="Phobius"/>
    </source>
</evidence>
<feature type="transmembrane region" description="Helical" evidence="1">
    <location>
        <begin position="129"/>
        <end position="150"/>
    </location>
</feature>